<dbReference type="InterPro" id="IPR036583">
    <property type="entry name" value="23S_rRNA_IVS_sf"/>
</dbReference>
<evidence type="ECO:0000313" key="2">
    <source>
        <dbReference type="EMBL" id="KIX12977.1"/>
    </source>
</evidence>
<dbReference type="RefSeq" id="WP_044349946.1">
    <property type="nucleotide sequence ID" value="NZ_AZAC01000020.1"/>
</dbReference>
<evidence type="ECO:0000259" key="1">
    <source>
        <dbReference type="Pfam" id="PF22296"/>
    </source>
</evidence>
<proteinExistence type="predicted"/>
<dbReference type="NCBIfam" id="NF033474">
    <property type="entry name" value="DivGenRetAVD"/>
    <property type="match status" value="1"/>
</dbReference>
<dbReference type="SUPFAM" id="SSF158446">
    <property type="entry name" value="IVS-encoded protein-like"/>
    <property type="match status" value="1"/>
</dbReference>
<dbReference type="STRING" id="1429043.X474_16365"/>
<keyword evidence="3" id="KW-1185">Reference proteome</keyword>
<name>A0A0D2GDF3_9BACT</name>
<dbReference type="CDD" id="cd16376">
    <property type="entry name" value="Avd_like"/>
    <property type="match status" value="1"/>
</dbReference>
<dbReference type="AlphaFoldDB" id="A0A0D2GDF3"/>
<accession>A0A0D2GDF3</accession>
<dbReference type="Proteomes" id="UP000032233">
    <property type="component" value="Unassembled WGS sequence"/>
</dbReference>
<dbReference type="Gene3D" id="1.20.1440.60">
    <property type="entry name" value="23S rRNA-intervening sequence"/>
    <property type="match status" value="1"/>
</dbReference>
<dbReference type="InterPro" id="IPR055360">
    <property type="entry name" value="bAvd"/>
</dbReference>
<protein>
    <recommendedName>
        <fullName evidence="1">bAvd-like domain-containing protein</fullName>
    </recommendedName>
</protein>
<gene>
    <name evidence="2" type="ORF">X474_16365</name>
</gene>
<evidence type="ECO:0000313" key="3">
    <source>
        <dbReference type="Proteomes" id="UP000032233"/>
    </source>
</evidence>
<dbReference type="EMBL" id="AZAC01000020">
    <property type="protein sequence ID" value="KIX12977.1"/>
    <property type="molecule type" value="Genomic_DNA"/>
</dbReference>
<organism evidence="2 3">
    <name type="scientific">Dethiosulfatarculus sandiegensis</name>
    <dbReference type="NCBI Taxonomy" id="1429043"/>
    <lineage>
        <taxon>Bacteria</taxon>
        <taxon>Pseudomonadati</taxon>
        <taxon>Thermodesulfobacteriota</taxon>
        <taxon>Desulfarculia</taxon>
        <taxon>Desulfarculales</taxon>
        <taxon>Desulfarculaceae</taxon>
        <taxon>Dethiosulfatarculus</taxon>
    </lineage>
</organism>
<reference evidence="2 3" key="1">
    <citation type="submission" date="2013-11" db="EMBL/GenBank/DDBJ databases">
        <title>Metagenomic analysis of a methanogenic consortium involved in long chain n-alkane degradation.</title>
        <authorList>
            <person name="Davidova I.A."/>
            <person name="Callaghan A.V."/>
            <person name="Wawrik B."/>
            <person name="Pruitt S."/>
            <person name="Marks C."/>
            <person name="Duncan K.E."/>
            <person name="Suflita J.M."/>
        </authorList>
    </citation>
    <scope>NUCLEOTIDE SEQUENCE [LARGE SCALE GENOMIC DNA]</scope>
    <source>
        <strain evidence="2 3">SPR</strain>
    </source>
</reference>
<dbReference type="OrthoDB" id="9814817at2"/>
<comment type="caution">
    <text evidence="2">The sequence shown here is derived from an EMBL/GenBank/DDBJ whole genome shotgun (WGS) entry which is preliminary data.</text>
</comment>
<feature type="domain" description="bAvd-like" evidence="1">
    <location>
        <begin position="10"/>
        <end position="109"/>
    </location>
</feature>
<dbReference type="Pfam" id="PF22296">
    <property type="entry name" value="bAvd"/>
    <property type="match status" value="1"/>
</dbReference>
<sequence length="119" mass="13703">MAKEVDAITQIYDFVLWFIPKIDKFPRNRRFVLGDRIEVLTLEILELLIEAAYTRRKSTLLRTANLKLEKLRYLVRLAKDLQAINLKAYGHAAKLLDGAGRSIGGWLKYSENEKPQASV</sequence>
<dbReference type="InParanoid" id="A0A0D2GDF3"/>